<dbReference type="KEGG" id="bgoe:IFJ75_08100"/>
<protein>
    <submittedName>
        <fullName evidence="1">Uncharacterized protein</fullName>
    </submittedName>
</protein>
<dbReference type="EMBL" id="CP062222">
    <property type="protein sequence ID" value="QTC92798.1"/>
    <property type="molecule type" value="Genomic_DNA"/>
</dbReference>
<dbReference type="AlphaFoldDB" id="A0A975GXD0"/>
<name>A0A975GXD0_9CAUL</name>
<organism evidence="1 2">
    <name type="scientific">Brevundimonas goettingensis</name>
    <dbReference type="NCBI Taxonomy" id="2774190"/>
    <lineage>
        <taxon>Bacteria</taxon>
        <taxon>Pseudomonadati</taxon>
        <taxon>Pseudomonadota</taxon>
        <taxon>Alphaproteobacteria</taxon>
        <taxon>Caulobacterales</taxon>
        <taxon>Caulobacteraceae</taxon>
        <taxon>Brevundimonas</taxon>
    </lineage>
</organism>
<dbReference type="Proteomes" id="UP000663918">
    <property type="component" value="Chromosome"/>
</dbReference>
<accession>A0A975GXD0</accession>
<evidence type="ECO:0000313" key="1">
    <source>
        <dbReference type="EMBL" id="QTC92798.1"/>
    </source>
</evidence>
<proteinExistence type="predicted"/>
<dbReference type="RefSeq" id="WP_207932077.1">
    <property type="nucleotide sequence ID" value="NZ_CP062222.1"/>
</dbReference>
<sequence>MALDLAAGREPPFGRAARRGDLVRRRPMNAGRRSTVLERAFELADSGKLSSIRPLRRMLLDEGFAFADIASNLGGLGIRRALKARIDASRARVSG</sequence>
<evidence type="ECO:0000313" key="2">
    <source>
        <dbReference type="Proteomes" id="UP000663918"/>
    </source>
</evidence>
<reference evidence="1" key="1">
    <citation type="submission" date="2020-09" db="EMBL/GenBank/DDBJ databases">
        <title>Brevundimonas sp. LVF2 isolated from a puddle in Goettingen, Germany.</title>
        <authorList>
            <person name="Friedrich I."/>
            <person name="Klassen A."/>
            <person name="Hannes N."/>
            <person name="Schneider D."/>
            <person name="Hertel R."/>
            <person name="Daniel R."/>
        </authorList>
    </citation>
    <scope>NUCLEOTIDE SEQUENCE</scope>
    <source>
        <strain evidence="1">LVF2</strain>
    </source>
</reference>
<gene>
    <name evidence="1" type="ORF">IFJ75_08100</name>
</gene>
<keyword evidence="2" id="KW-1185">Reference proteome</keyword>